<dbReference type="Proteomes" id="UP000003434">
    <property type="component" value="Unassembled WGS sequence"/>
</dbReference>
<dbReference type="GO" id="GO:0032259">
    <property type="term" value="P:methylation"/>
    <property type="evidence" value="ECO:0007669"/>
    <property type="project" value="UniProtKB-KW"/>
</dbReference>
<protein>
    <recommendedName>
        <fullName evidence="6">Ribosomal protein L11 methyltransferase</fullName>
        <shortName evidence="6">L11 Mtase</shortName>
        <ecNumber evidence="6">2.1.1.-</ecNumber>
    </recommendedName>
</protein>
<evidence type="ECO:0000313" key="8">
    <source>
        <dbReference type="Proteomes" id="UP000003434"/>
    </source>
</evidence>
<evidence type="ECO:0000256" key="5">
    <source>
        <dbReference type="ARBA" id="ARBA00022691"/>
    </source>
</evidence>
<feature type="binding site" evidence="6">
    <location>
        <position position="177"/>
    </location>
    <ligand>
        <name>S-adenosyl-L-methionine</name>
        <dbReference type="ChEBI" id="CHEBI:59789"/>
    </ligand>
</feature>
<evidence type="ECO:0000256" key="1">
    <source>
        <dbReference type="ARBA" id="ARBA00009741"/>
    </source>
</evidence>
<dbReference type="AlphaFoldDB" id="E6LRB1"/>
<dbReference type="SUPFAM" id="SSF53335">
    <property type="entry name" value="S-adenosyl-L-methionine-dependent methyltransferases"/>
    <property type="match status" value="1"/>
</dbReference>
<evidence type="ECO:0000256" key="2">
    <source>
        <dbReference type="ARBA" id="ARBA00022490"/>
    </source>
</evidence>
<evidence type="ECO:0000256" key="3">
    <source>
        <dbReference type="ARBA" id="ARBA00022603"/>
    </source>
</evidence>
<comment type="function">
    <text evidence="6">Methylates ribosomal protein L11.</text>
</comment>
<feature type="binding site" evidence="6">
    <location>
        <position position="273"/>
    </location>
    <ligand>
        <name>S-adenosyl-L-methionine</name>
        <dbReference type="ChEBI" id="CHEBI:59789"/>
    </ligand>
</feature>
<dbReference type="HOGENOM" id="CLU_049382_0_1_9"/>
<evidence type="ECO:0000313" key="7">
    <source>
        <dbReference type="EMBL" id="EFU75632.1"/>
    </source>
</evidence>
<accession>E6LRB1</accession>
<reference evidence="7 8" key="1">
    <citation type="submission" date="2010-12" db="EMBL/GenBank/DDBJ databases">
        <authorList>
            <person name="Muzny D."/>
            <person name="Qin X."/>
            <person name="Deng J."/>
            <person name="Jiang H."/>
            <person name="Liu Y."/>
            <person name="Qu J."/>
            <person name="Song X.-Z."/>
            <person name="Zhang L."/>
            <person name="Thornton R."/>
            <person name="Coyle M."/>
            <person name="Francisco L."/>
            <person name="Jackson L."/>
            <person name="Javaid M."/>
            <person name="Korchina V."/>
            <person name="Kovar C."/>
            <person name="Mata R."/>
            <person name="Mathew T."/>
            <person name="Ngo R."/>
            <person name="Nguyen L."/>
            <person name="Nguyen N."/>
            <person name="Okwuonu G."/>
            <person name="Ongeri F."/>
            <person name="Pham C."/>
            <person name="Simmons D."/>
            <person name="Wilczek-Boney K."/>
            <person name="Hale W."/>
            <person name="Jakkamsetti A."/>
            <person name="Pham P."/>
            <person name="Ruth R."/>
            <person name="San Lucas F."/>
            <person name="Warren J."/>
            <person name="Zhang J."/>
            <person name="Zhao Z."/>
            <person name="Zhou C."/>
            <person name="Zhu D."/>
            <person name="Lee S."/>
            <person name="Bess C."/>
            <person name="Blankenburg K."/>
            <person name="Forbes L."/>
            <person name="Fu Q."/>
            <person name="Gubbala S."/>
            <person name="Hirani K."/>
            <person name="Jayaseelan J.C."/>
            <person name="Lara F."/>
            <person name="Munidasa M."/>
            <person name="Palculict T."/>
            <person name="Patil S."/>
            <person name="Pu L.-L."/>
            <person name="Saada N."/>
            <person name="Tang L."/>
            <person name="Weissenberger G."/>
            <person name="Zhu Y."/>
            <person name="Hemphill L."/>
            <person name="Shang Y."/>
            <person name="Youmans B."/>
            <person name="Ayvaz T."/>
            <person name="Ross M."/>
            <person name="Santibanez J."/>
            <person name="Aqrawi P."/>
            <person name="Gross S."/>
            <person name="Joshi V."/>
            <person name="Fowler G."/>
            <person name="Nazareth L."/>
            <person name="Reid J."/>
            <person name="Worley K."/>
            <person name="Petrosino J."/>
            <person name="Highlander S."/>
            <person name="Gibbs R."/>
        </authorList>
    </citation>
    <scope>NUCLEOTIDE SEQUENCE [LARGE SCALE GENOMIC DNA]</scope>
    <source>
        <strain evidence="7 8">DSM 3986</strain>
    </source>
</reference>
<dbReference type="eggNOG" id="COG2264">
    <property type="taxonomic scope" value="Bacteria"/>
</dbReference>
<keyword evidence="5 6" id="KW-0949">S-adenosyl-L-methionine</keyword>
<keyword evidence="3 6" id="KW-0489">Methyltransferase</keyword>
<dbReference type="HAMAP" id="MF_00735">
    <property type="entry name" value="Methyltr_PrmA"/>
    <property type="match status" value="1"/>
</dbReference>
<dbReference type="NCBIfam" id="TIGR00406">
    <property type="entry name" value="prmA"/>
    <property type="match status" value="1"/>
</dbReference>
<comment type="catalytic activity">
    <reaction evidence="6">
        <text>L-lysyl-[protein] + 3 S-adenosyl-L-methionine = N(6),N(6),N(6)-trimethyl-L-lysyl-[protein] + 3 S-adenosyl-L-homocysteine + 3 H(+)</text>
        <dbReference type="Rhea" id="RHEA:54192"/>
        <dbReference type="Rhea" id="RHEA-COMP:9752"/>
        <dbReference type="Rhea" id="RHEA-COMP:13826"/>
        <dbReference type="ChEBI" id="CHEBI:15378"/>
        <dbReference type="ChEBI" id="CHEBI:29969"/>
        <dbReference type="ChEBI" id="CHEBI:57856"/>
        <dbReference type="ChEBI" id="CHEBI:59789"/>
        <dbReference type="ChEBI" id="CHEBI:61961"/>
    </reaction>
</comment>
<feature type="binding site" evidence="6">
    <location>
        <position position="200"/>
    </location>
    <ligand>
        <name>S-adenosyl-L-methionine</name>
        <dbReference type="ChEBI" id="CHEBI:59789"/>
    </ligand>
</feature>
<dbReference type="EMBL" id="AEPW01000096">
    <property type="protein sequence ID" value="EFU75632.1"/>
    <property type="molecule type" value="Genomic_DNA"/>
</dbReference>
<keyword evidence="4 6" id="KW-0808">Transferase</keyword>
<dbReference type="GO" id="GO:0016279">
    <property type="term" value="F:protein-lysine N-methyltransferase activity"/>
    <property type="evidence" value="ECO:0007669"/>
    <property type="project" value="RHEA"/>
</dbReference>
<dbReference type="CDD" id="cd02440">
    <property type="entry name" value="AdoMet_MTases"/>
    <property type="match status" value="1"/>
</dbReference>
<sequence>MATLLFFYGMIKREETAYMKWEKYTLITKTDTVDIISASLGDVGVEGIEIEDNVPLTAEETKGMFIDILPQLPKDEGIAKVSFYLDSEADNTRLLEDIQNTLEELKEFCDIGDGVLIKSETEDKDWINNWKQYFKPFFVGDILIKPTWEEIPKGAKYKTIIQIDPGTAFGTGSHETTRLCILALEKYLRTKPEAKVLDIGTGSGILGIAALKLGAECVFGTDLDDMAIDAVMENMISNEIGMTEFVAVCGDILTDENIMDMAGYEKFDIVTANILAPVIIELIKTVAKHMRKGGIFITSGIIDTKEADVVLAFKKSEDFEILDINHLGEWVSIVAKKRG</sequence>
<dbReference type="InterPro" id="IPR004498">
    <property type="entry name" value="Ribosomal_PrmA_MeTrfase"/>
</dbReference>
<dbReference type="Gene3D" id="3.40.50.150">
    <property type="entry name" value="Vaccinia Virus protein VP39"/>
    <property type="match status" value="1"/>
</dbReference>
<proteinExistence type="inferred from homology"/>
<dbReference type="PANTHER" id="PTHR43648">
    <property type="entry name" value="ELECTRON TRANSFER FLAVOPROTEIN BETA SUBUNIT LYSINE METHYLTRANSFERASE"/>
    <property type="match status" value="1"/>
</dbReference>
<name>E6LRB1_9FIRM</name>
<evidence type="ECO:0000256" key="4">
    <source>
        <dbReference type="ARBA" id="ARBA00022679"/>
    </source>
</evidence>
<dbReference type="Pfam" id="PF06325">
    <property type="entry name" value="PrmA"/>
    <property type="match status" value="1"/>
</dbReference>
<dbReference type="EC" id="2.1.1.-" evidence="6"/>
<evidence type="ECO:0000256" key="6">
    <source>
        <dbReference type="HAMAP-Rule" id="MF_00735"/>
    </source>
</evidence>
<gene>
    <name evidence="6 7" type="primary">prmA</name>
    <name evidence="7" type="ORF">HMPREF0381_2496</name>
</gene>
<organism evidence="7 8">
    <name type="scientific">Lachnoanaerobaculum saburreum DSM 3986</name>
    <dbReference type="NCBI Taxonomy" id="887325"/>
    <lineage>
        <taxon>Bacteria</taxon>
        <taxon>Bacillati</taxon>
        <taxon>Bacillota</taxon>
        <taxon>Clostridia</taxon>
        <taxon>Lachnospirales</taxon>
        <taxon>Lachnospiraceae</taxon>
        <taxon>Lachnoanaerobaculum</taxon>
    </lineage>
</organism>
<feature type="binding site" evidence="6">
    <location>
        <position position="222"/>
    </location>
    <ligand>
        <name>S-adenosyl-L-methionine</name>
        <dbReference type="ChEBI" id="CHEBI:59789"/>
    </ligand>
</feature>
<dbReference type="InterPro" id="IPR029063">
    <property type="entry name" value="SAM-dependent_MTases_sf"/>
</dbReference>
<keyword evidence="7" id="KW-0687">Ribonucleoprotein</keyword>
<comment type="caution">
    <text evidence="7">The sequence shown here is derived from an EMBL/GenBank/DDBJ whole genome shotgun (WGS) entry which is preliminary data.</text>
</comment>
<keyword evidence="7" id="KW-0689">Ribosomal protein</keyword>
<comment type="similarity">
    <text evidence="1 6">Belongs to the methyltransferase superfamily. PrmA family.</text>
</comment>
<dbReference type="PIRSF" id="PIRSF000401">
    <property type="entry name" value="RPL11_MTase"/>
    <property type="match status" value="1"/>
</dbReference>
<comment type="subcellular location">
    <subcellularLocation>
        <location evidence="6">Cytoplasm</location>
    </subcellularLocation>
</comment>
<dbReference type="GO" id="GO:0005840">
    <property type="term" value="C:ribosome"/>
    <property type="evidence" value="ECO:0007669"/>
    <property type="project" value="UniProtKB-KW"/>
</dbReference>
<dbReference type="PANTHER" id="PTHR43648:SF1">
    <property type="entry name" value="ELECTRON TRANSFER FLAVOPROTEIN BETA SUBUNIT LYSINE METHYLTRANSFERASE"/>
    <property type="match status" value="1"/>
</dbReference>
<keyword evidence="2 6" id="KW-0963">Cytoplasm</keyword>
<dbReference type="GO" id="GO:0005737">
    <property type="term" value="C:cytoplasm"/>
    <property type="evidence" value="ECO:0007669"/>
    <property type="project" value="UniProtKB-SubCell"/>
</dbReference>
<dbReference type="InterPro" id="IPR050078">
    <property type="entry name" value="Ribosomal_L11_MeTrfase_PrmA"/>
</dbReference>